<dbReference type="InterPro" id="IPR006740">
    <property type="entry name" value="DUF604"/>
</dbReference>
<feature type="transmembrane region" description="Helical" evidence="2">
    <location>
        <begin position="20"/>
        <end position="41"/>
    </location>
</feature>
<dbReference type="OrthoDB" id="414175at2759"/>
<evidence type="ECO:0000313" key="3">
    <source>
        <dbReference type="EMBL" id="CAH9070549.1"/>
    </source>
</evidence>
<dbReference type="Pfam" id="PF04646">
    <property type="entry name" value="DUF604"/>
    <property type="match status" value="1"/>
</dbReference>
<dbReference type="Gene3D" id="3.90.550.50">
    <property type="match status" value="1"/>
</dbReference>
<sequence>MSSASSRSWFSFLDSSNSLLASLSKLLLISGVVVYLGIIFLPNIPSCPSSPEIMLSSSRLAMPAATGDNNPSSSGIIPSPPPADSPPPPPTLSAESAEESRTNLSHLIFGLVGSENAWHHRKAYIETWWRPNVTRGFIYLDTEPTEELLPWSPWSPPYRVSDNITRVVAETGHVDATVARLVHGIMEVFRDCDGDDGAEELRWVVMGDDDSIFMLDNMVELLAKYDHRKYYYFGGHSEFILSNFWYSFNQGFGGAGFFLSYPLAKALAHSMDSCLKRYNQLRAADSTTMACIADLGINLTPVPGIHQMDMRGDASGFLSSHPNSPLISLHHFDMVEPLFPLMDRFQSAAHLMTAASFDQTRILQQTICHHRPTNWTFSVSWGYSAHIYERIMPRSHLQNPIATFKEWAFANPRPPHWMFDVRAPVNHPCETPHVFFLESSKRTPDEEEIVSTYKRQWRRKLPACLFTGNHSADYVFRVRVYTPSAKRTQTDNRCECCDVTRVTESSIAEVKIRSCMKNEVIA</sequence>
<name>A0A9P0YPM3_CUSEU</name>
<keyword evidence="2" id="KW-0472">Membrane</keyword>
<accession>A0A9P0YPM3</accession>
<keyword evidence="4" id="KW-1185">Reference proteome</keyword>
<organism evidence="3 4">
    <name type="scientific">Cuscuta europaea</name>
    <name type="common">European dodder</name>
    <dbReference type="NCBI Taxonomy" id="41803"/>
    <lineage>
        <taxon>Eukaryota</taxon>
        <taxon>Viridiplantae</taxon>
        <taxon>Streptophyta</taxon>
        <taxon>Embryophyta</taxon>
        <taxon>Tracheophyta</taxon>
        <taxon>Spermatophyta</taxon>
        <taxon>Magnoliopsida</taxon>
        <taxon>eudicotyledons</taxon>
        <taxon>Gunneridae</taxon>
        <taxon>Pentapetalae</taxon>
        <taxon>asterids</taxon>
        <taxon>lamiids</taxon>
        <taxon>Solanales</taxon>
        <taxon>Convolvulaceae</taxon>
        <taxon>Cuscuteae</taxon>
        <taxon>Cuscuta</taxon>
        <taxon>Cuscuta subgen. Cuscuta</taxon>
    </lineage>
</organism>
<evidence type="ECO:0000256" key="2">
    <source>
        <dbReference type="SAM" id="Phobius"/>
    </source>
</evidence>
<dbReference type="PANTHER" id="PTHR10811">
    <property type="entry name" value="FRINGE-RELATED"/>
    <property type="match status" value="1"/>
</dbReference>
<gene>
    <name evidence="3" type="ORF">CEURO_LOCUS3680</name>
</gene>
<reference evidence="3" key="1">
    <citation type="submission" date="2022-07" db="EMBL/GenBank/DDBJ databases">
        <authorList>
            <person name="Macas J."/>
            <person name="Novak P."/>
            <person name="Neumann P."/>
        </authorList>
    </citation>
    <scope>NUCLEOTIDE SEQUENCE</scope>
</reference>
<proteinExistence type="predicted"/>
<dbReference type="FunFam" id="3.90.550.50:FF:000061">
    <property type="entry name" value="AT4g00300 protein"/>
    <property type="match status" value="1"/>
</dbReference>
<evidence type="ECO:0000256" key="1">
    <source>
        <dbReference type="SAM" id="MobiDB-lite"/>
    </source>
</evidence>
<protein>
    <submittedName>
        <fullName evidence="3">Uncharacterized protein</fullName>
    </submittedName>
</protein>
<keyword evidence="2" id="KW-0812">Transmembrane</keyword>
<dbReference type="AlphaFoldDB" id="A0A9P0YPM3"/>
<dbReference type="Proteomes" id="UP001152484">
    <property type="component" value="Unassembled WGS sequence"/>
</dbReference>
<dbReference type="EMBL" id="CAMAPE010000006">
    <property type="protein sequence ID" value="CAH9070549.1"/>
    <property type="molecule type" value="Genomic_DNA"/>
</dbReference>
<comment type="caution">
    <text evidence="3">The sequence shown here is derived from an EMBL/GenBank/DDBJ whole genome shotgun (WGS) entry which is preliminary data.</text>
</comment>
<feature type="region of interest" description="Disordered" evidence="1">
    <location>
        <begin position="64"/>
        <end position="97"/>
    </location>
</feature>
<evidence type="ECO:0000313" key="4">
    <source>
        <dbReference type="Proteomes" id="UP001152484"/>
    </source>
</evidence>
<feature type="compositionally biased region" description="Pro residues" evidence="1">
    <location>
        <begin position="78"/>
        <end position="91"/>
    </location>
</feature>
<keyword evidence="2" id="KW-1133">Transmembrane helix</keyword>